<dbReference type="Proteomes" id="UP001153636">
    <property type="component" value="Chromosome 15"/>
</dbReference>
<reference evidence="1" key="1">
    <citation type="submission" date="2022-01" db="EMBL/GenBank/DDBJ databases">
        <authorList>
            <person name="King R."/>
        </authorList>
    </citation>
    <scope>NUCLEOTIDE SEQUENCE</scope>
</reference>
<dbReference type="PANTHER" id="PTHR47771:SF3">
    <property type="entry name" value="LD27203P"/>
    <property type="match status" value="1"/>
</dbReference>
<organism evidence="1 2">
    <name type="scientific">Psylliodes chrysocephalus</name>
    <dbReference type="NCBI Taxonomy" id="3402493"/>
    <lineage>
        <taxon>Eukaryota</taxon>
        <taxon>Metazoa</taxon>
        <taxon>Ecdysozoa</taxon>
        <taxon>Arthropoda</taxon>
        <taxon>Hexapoda</taxon>
        <taxon>Insecta</taxon>
        <taxon>Pterygota</taxon>
        <taxon>Neoptera</taxon>
        <taxon>Endopterygota</taxon>
        <taxon>Coleoptera</taxon>
        <taxon>Polyphaga</taxon>
        <taxon>Cucujiformia</taxon>
        <taxon>Chrysomeloidea</taxon>
        <taxon>Chrysomelidae</taxon>
        <taxon>Galerucinae</taxon>
        <taxon>Alticini</taxon>
        <taxon>Psylliodes</taxon>
    </lineage>
</organism>
<sequence length="348" mass="37163">MTYLLGLIEDCDSNLKNENLFRIVHEYLHLNYAKFKVLNGKKVILLFLSVSATLADEKKTTKRGVYGESLGFGVGSLDLGHGGIYSSEGAGLIHGGAGLVNGGFGLNNGGFGSSISYAPGIGYDSGAINLGQSISNHVTVTKKIGIPVPQPYPVTVERKIPYPVYQAVPVPVDRPYAVHVPKPYPVAVEKRIPVPVIKHVPYAVKVPVKVPYAVPYKVAVPQPYPVHITKHVPVPVHTPVYIKKAVPVVVSSGWHKAVTVFAAETKKPEKRYVAERNVLSLSTGYQLGTHQHGSPHSISYGAPLSFGSSGSPHHFSYGAPLPLGSSISAYSSPYAFGPSPLALKSCLL</sequence>
<accession>A0A9P0CQ85</accession>
<keyword evidence="2" id="KW-1185">Reference proteome</keyword>
<dbReference type="AlphaFoldDB" id="A0A9P0CQ85"/>
<gene>
    <name evidence="1" type="ORF">PSYICH_LOCUS4820</name>
</gene>
<name>A0A9P0CQ85_9CUCU</name>
<protein>
    <submittedName>
        <fullName evidence="1">Uncharacterized protein</fullName>
    </submittedName>
</protein>
<evidence type="ECO:0000313" key="2">
    <source>
        <dbReference type="Proteomes" id="UP001153636"/>
    </source>
</evidence>
<proteinExistence type="predicted"/>
<dbReference type="PANTHER" id="PTHR47771">
    <property type="entry name" value="LD27203P-RELATED"/>
    <property type="match status" value="1"/>
</dbReference>
<dbReference type="OrthoDB" id="6620433at2759"/>
<evidence type="ECO:0000313" key="1">
    <source>
        <dbReference type="EMBL" id="CAH1103915.1"/>
    </source>
</evidence>
<dbReference type="EMBL" id="OV651827">
    <property type="protein sequence ID" value="CAH1103915.1"/>
    <property type="molecule type" value="Genomic_DNA"/>
</dbReference>